<name>A0A9W4XJ20_9PLEO</name>
<evidence type="ECO:0000313" key="2">
    <source>
        <dbReference type="Proteomes" id="UP001152607"/>
    </source>
</evidence>
<sequence>MLFLSLDGEVGCCQWPCVRKSKYIFCLGRCDMQNYAVRFKMLAGTYVGAIHRSFVLSLFRRFNPPRHVKSTPVHTNSLSHLKSLKIPLSQFFP</sequence>
<dbReference type="EMBL" id="CAOQHR010000004">
    <property type="protein sequence ID" value="CAI6333453.1"/>
    <property type="molecule type" value="Genomic_DNA"/>
</dbReference>
<comment type="caution">
    <text evidence="1">The sequence shown here is derived from an EMBL/GenBank/DDBJ whole genome shotgun (WGS) entry which is preliminary data.</text>
</comment>
<gene>
    <name evidence="1" type="ORF">PDIGIT_LOCUS6491</name>
</gene>
<keyword evidence="2" id="KW-1185">Reference proteome</keyword>
<accession>A0A9W4XJ20</accession>
<protein>
    <submittedName>
        <fullName evidence="1">Uncharacterized protein</fullName>
    </submittedName>
</protein>
<dbReference type="Proteomes" id="UP001152607">
    <property type="component" value="Unassembled WGS sequence"/>
</dbReference>
<dbReference type="AlphaFoldDB" id="A0A9W4XJ20"/>
<organism evidence="1 2">
    <name type="scientific">Periconia digitata</name>
    <dbReference type="NCBI Taxonomy" id="1303443"/>
    <lineage>
        <taxon>Eukaryota</taxon>
        <taxon>Fungi</taxon>
        <taxon>Dikarya</taxon>
        <taxon>Ascomycota</taxon>
        <taxon>Pezizomycotina</taxon>
        <taxon>Dothideomycetes</taxon>
        <taxon>Pleosporomycetidae</taxon>
        <taxon>Pleosporales</taxon>
        <taxon>Massarineae</taxon>
        <taxon>Periconiaceae</taxon>
        <taxon>Periconia</taxon>
    </lineage>
</organism>
<reference evidence="1" key="1">
    <citation type="submission" date="2023-01" db="EMBL/GenBank/DDBJ databases">
        <authorList>
            <person name="Van Ghelder C."/>
            <person name="Rancurel C."/>
        </authorList>
    </citation>
    <scope>NUCLEOTIDE SEQUENCE</scope>
    <source>
        <strain evidence="1">CNCM I-4278</strain>
    </source>
</reference>
<evidence type="ECO:0000313" key="1">
    <source>
        <dbReference type="EMBL" id="CAI6333453.1"/>
    </source>
</evidence>
<proteinExistence type="predicted"/>